<accession>A0A511CXH4</accession>
<dbReference type="STRING" id="1123024.GCA_000423625_01349"/>
<dbReference type="InterPro" id="IPR050214">
    <property type="entry name" value="Cys_Synth/Cystath_Beta-Synth"/>
</dbReference>
<sequence>MIRIPDAASIAAIRLLRDRTGLVAGGSTGTNLYGALRIVCEMRATGQTGSVVTLLCDAGERYAQSYFDDAWLRDNHLDIDPYRRVIERAFDTGMWVDT</sequence>
<dbReference type="PANTHER" id="PTHR10314">
    <property type="entry name" value="CYSTATHIONINE BETA-SYNTHASE"/>
    <property type="match status" value="1"/>
</dbReference>
<reference evidence="1 2" key="1">
    <citation type="submission" date="2019-07" db="EMBL/GenBank/DDBJ databases">
        <title>Whole genome shotgun sequence of Pseudonocardia asaccharolytica NBRC 16224.</title>
        <authorList>
            <person name="Hosoyama A."/>
            <person name="Uohara A."/>
            <person name="Ohji S."/>
            <person name="Ichikawa N."/>
        </authorList>
    </citation>
    <scope>NUCLEOTIDE SEQUENCE [LARGE SCALE GENOMIC DNA]</scope>
    <source>
        <strain evidence="1 2">NBRC 16224</strain>
    </source>
</reference>
<dbReference type="Proteomes" id="UP000321328">
    <property type="component" value="Unassembled WGS sequence"/>
</dbReference>
<dbReference type="AlphaFoldDB" id="A0A511CXH4"/>
<keyword evidence="2" id="KW-1185">Reference proteome</keyword>
<comment type="caution">
    <text evidence="1">The sequence shown here is derived from an EMBL/GenBank/DDBJ whole genome shotgun (WGS) entry which is preliminary data.</text>
</comment>
<evidence type="ECO:0000313" key="1">
    <source>
        <dbReference type="EMBL" id="GEL17177.1"/>
    </source>
</evidence>
<proteinExistence type="predicted"/>
<name>A0A511CXH4_9PSEU</name>
<protein>
    <recommendedName>
        <fullName evidence="3">Tryptophan synthase beta chain-like PALP domain-containing protein</fullName>
    </recommendedName>
</protein>
<dbReference type="EMBL" id="BJVI01000006">
    <property type="protein sequence ID" value="GEL17177.1"/>
    <property type="molecule type" value="Genomic_DNA"/>
</dbReference>
<organism evidence="1 2">
    <name type="scientific">Pseudonocardia asaccharolytica DSM 44247 = NBRC 16224</name>
    <dbReference type="NCBI Taxonomy" id="1123024"/>
    <lineage>
        <taxon>Bacteria</taxon>
        <taxon>Bacillati</taxon>
        <taxon>Actinomycetota</taxon>
        <taxon>Actinomycetes</taxon>
        <taxon>Pseudonocardiales</taxon>
        <taxon>Pseudonocardiaceae</taxon>
        <taxon>Pseudonocardia</taxon>
    </lineage>
</organism>
<dbReference type="SUPFAM" id="SSF53686">
    <property type="entry name" value="Tryptophan synthase beta subunit-like PLP-dependent enzymes"/>
    <property type="match status" value="1"/>
</dbReference>
<dbReference type="GO" id="GO:1901605">
    <property type="term" value="P:alpha-amino acid metabolic process"/>
    <property type="evidence" value="ECO:0007669"/>
    <property type="project" value="UniProtKB-ARBA"/>
</dbReference>
<dbReference type="Gene3D" id="3.40.50.1100">
    <property type="match status" value="1"/>
</dbReference>
<evidence type="ECO:0000313" key="2">
    <source>
        <dbReference type="Proteomes" id="UP000321328"/>
    </source>
</evidence>
<evidence type="ECO:0008006" key="3">
    <source>
        <dbReference type="Google" id="ProtNLM"/>
    </source>
</evidence>
<gene>
    <name evidence="1" type="ORF">PA7_10140</name>
</gene>
<dbReference type="InterPro" id="IPR036052">
    <property type="entry name" value="TrpB-like_PALP_sf"/>
</dbReference>